<keyword evidence="1" id="KW-1133">Transmembrane helix</keyword>
<dbReference type="AlphaFoldDB" id="A0A6G0TDP6"/>
<name>A0A6G0TDP6_APHGL</name>
<proteinExistence type="predicted"/>
<accession>A0A6G0TDP6</accession>
<dbReference type="Proteomes" id="UP000475862">
    <property type="component" value="Unassembled WGS sequence"/>
</dbReference>
<feature type="transmembrane region" description="Helical" evidence="1">
    <location>
        <begin position="96"/>
        <end position="117"/>
    </location>
</feature>
<comment type="caution">
    <text evidence="2">The sequence shown here is derived from an EMBL/GenBank/DDBJ whole genome shotgun (WGS) entry which is preliminary data.</text>
</comment>
<organism evidence="2 3">
    <name type="scientific">Aphis glycines</name>
    <name type="common">Soybean aphid</name>
    <dbReference type="NCBI Taxonomy" id="307491"/>
    <lineage>
        <taxon>Eukaryota</taxon>
        <taxon>Metazoa</taxon>
        <taxon>Ecdysozoa</taxon>
        <taxon>Arthropoda</taxon>
        <taxon>Hexapoda</taxon>
        <taxon>Insecta</taxon>
        <taxon>Pterygota</taxon>
        <taxon>Neoptera</taxon>
        <taxon>Paraneoptera</taxon>
        <taxon>Hemiptera</taxon>
        <taxon>Sternorrhyncha</taxon>
        <taxon>Aphidomorpha</taxon>
        <taxon>Aphidoidea</taxon>
        <taxon>Aphididae</taxon>
        <taxon>Aphidini</taxon>
        <taxon>Aphis</taxon>
        <taxon>Aphis</taxon>
    </lineage>
</organism>
<keyword evidence="3" id="KW-1185">Reference proteome</keyword>
<evidence type="ECO:0000313" key="3">
    <source>
        <dbReference type="Proteomes" id="UP000475862"/>
    </source>
</evidence>
<gene>
    <name evidence="2" type="ORF">AGLY_010421</name>
</gene>
<dbReference type="EMBL" id="VYZN01000041">
    <property type="protein sequence ID" value="KAE9531215.1"/>
    <property type="molecule type" value="Genomic_DNA"/>
</dbReference>
<dbReference type="OrthoDB" id="7384814at2759"/>
<protein>
    <submittedName>
        <fullName evidence="2">Uncharacterized protein</fullName>
    </submittedName>
</protein>
<keyword evidence="1" id="KW-0472">Membrane</keyword>
<evidence type="ECO:0000256" key="1">
    <source>
        <dbReference type="SAM" id="Phobius"/>
    </source>
</evidence>
<reference evidence="2 3" key="1">
    <citation type="submission" date="2019-08" db="EMBL/GenBank/DDBJ databases">
        <title>The genome of the soybean aphid Biotype 1, its phylome, world population structure and adaptation to the North American continent.</title>
        <authorList>
            <person name="Giordano R."/>
            <person name="Donthu R.K."/>
            <person name="Hernandez A.G."/>
            <person name="Wright C.L."/>
            <person name="Zimin A.V."/>
        </authorList>
    </citation>
    <scope>NUCLEOTIDE SEQUENCE [LARGE SCALE GENOMIC DNA]</scope>
    <source>
        <tissue evidence="2">Whole aphids</tissue>
    </source>
</reference>
<keyword evidence="1" id="KW-0812">Transmembrane</keyword>
<evidence type="ECO:0000313" key="2">
    <source>
        <dbReference type="EMBL" id="KAE9531215.1"/>
    </source>
</evidence>
<sequence>MNRNNITRERLKSTLEIQMGTYTFCKHNDLRLTRISVGYSKGVFARISRAGMSVGWIQLNWEYEVVMAMVAFSDSILSCEKNTAGLHANKHYNCKYTYGILGPLLLLLLLLLMLFIISAQPISFSNVMRTCLNFHQMDSVECKRPMMYIKKIKFWKSSKQNPYLDEVSLKFPPSSKRTLANNTALTKGTAVKSSRQRLTVNLYRFFFTMNDILRKIKKIKNFYLTTDDVRFCDYSKDIGYTHTFTGTYHMQHPNGKVDVAVGAKQ</sequence>